<gene>
    <name evidence="2" type="ORF">GCM10007879_19380</name>
</gene>
<protein>
    <recommendedName>
        <fullName evidence="1">Hemerythrin-like domain-containing protein</fullName>
    </recommendedName>
</protein>
<reference evidence="2" key="2">
    <citation type="submission" date="2023-01" db="EMBL/GenBank/DDBJ databases">
        <title>Draft genome sequence of Maritalea porphyrae strain NBRC 107169.</title>
        <authorList>
            <person name="Sun Q."/>
            <person name="Mori K."/>
        </authorList>
    </citation>
    <scope>NUCLEOTIDE SEQUENCE</scope>
    <source>
        <strain evidence="2">NBRC 107169</strain>
    </source>
</reference>
<evidence type="ECO:0000313" key="3">
    <source>
        <dbReference type="Proteomes" id="UP001161405"/>
    </source>
</evidence>
<feature type="domain" description="Hemerythrin-like" evidence="1">
    <location>
        <begin position="33"/>
        <end position="178"/>
    </location>
</feature>
<dbReference type="Gene3D" id="1.20.120.520">
    <property type="entry name" value="nmb1532 protein domain like"/>
    <property type="match status" value="1"/>
</dbReference>
<dbReference type="Proteomes" id="UP001161405">
    <property type="component" value="Unassembled WGS sequence"/>
</dbReference>
<evidence type="ECO:0000313" key="2">
    <source>
        <dbReference type="EMBL" id="GLQ17689.1"/>
    </source>
</evidence>
<sequence length="185" mass="20795">MSDLVIPDDSTRPAVPDVPELNETQKLPMRHLRAIHEHHRRNMRMMAGMIEGVRSGDTSASELHAHIKDNPILENYRVFGNLCGQHCQLVNGHHSIEDAHMFPALTGKSAALDKVVRRLREEHEVVHALLLELASEAEKLIASPSEAQFERTIVAHQRLEKLLHSHFSYEEDSVGPALGLYDIGI</sequence>
<dbReference type="EMBL" id="BSNI01000002">
    <property type="protein sequence ID" value="GLQ17689.1"/>
    <property type="molecule type" value="Genomic_DNA"/>
</dbReference>
<keyword evidence="3" id="KW-1185">Reference proteome</keyword>
<accession>A0ABQ5UR28</accession>
<dbReference type="Pfam" id="PF01814">
    <property type="entry name" value="Hemerythrin"/>
    <property type="match status" value="1"/>
</dbReference>
<dbReference type="InterPro" id="IPR012312">
    <property type="entry name" value="Hemerythrin-like"/>
</dbReference>
<comment type="caution">
    <text evidence="2">The sequence shown here is derived from an EMBL/GenBank/DDBJ whole genome shotgun (WGS) entry which is preliminary data.</text>
</comment>
<name>A0ABQ5UR28_9HYPH</name>
<proteinExistence type="predicted"/>
<dbReference type="RefSeq" id="WP_284364019.1">
    <property type="nucleotide sequence ID" value="NZ_BSNI01000002.1"/>
</dbReference>
<organism evidence="2 3">
    <name type="scientific">Maritalea porphyrae</name>
    <dbReference type="NCBI Taxonomy" id="880732"/>
    <lineage>
        <taxon>Bacteria</taxon>
        <taxon>Pseudomonadati</taxon>
        <taxon>Pseudomonadota</taxon>
        <taxon>Alphaproteobacteria</taxon>
        <taxon>Hyphomicrobiales</taxon>
        <taxon>Devosiaceae</taxon>
        <taxon>Maritalea</taxon>
    </lineage>
</organism>
<reference evidence="2" key="1">
    <citation type="journal article" date="2014" name="Int. J. Syst. Evol. Microbiol.">
        <title>Complete genome of a new Firmicutes species belonging to the dominant human colonic microbiota ('Ruminococcus bicirculans') reveals two chromosomes and a selective capacity to utilize plant glucans.</title>
        <authorList>
            <consortium name="NISC Comparative Sequencing Program"/>
            <person name="Wegmann U."/>
            <person name="Louis P."/>
            <person name="Goesmann A."/>
            <person name="Henrissat B."/>
            <person name="Duncan S.H."/>
            <person name="Flint H.J."/>
        </authorList>
    </citation>
    <scope>NUCLEOTIDE SEQUENCE</scope>
    <source>
        <strain evidence="2">NBRC 107169</strain>
    </source>
</reference>
<evidence type="ECO:0000259" key="1">
    <source>
        <dbReference type="Pfam" id="PF01814"/>
    </source>
</evidence>